<evidence type="ECO:0000256" key="3">
    <source>
        <dbReference type="SAM" id="SignalP"/>
    </source>
</evidence>
<dbReference type="AlphaFoldDB" id="A0A841AFD7"/>
<dbReference type="SUPFAM" id="SSF53850">
    <property type="entry name" value="Periplasmic binding protein-like II"/>
    <property type="match status" value="1"/>
</dbReference>
<reference evidence="5 6" key="1">
    <citation type="submission" date="2020-08" db="EMBL/GenBank/DDBJ databases">
        <title>Sequencing the genomes of 1000 actinobacteria strains.</title>
        <authorList>
            <person name="Klenk H.-P."/>
        </authorList>
    </citation>
    <scope>NUCLEOTIDE SEQUENCE [LARGE SCALE GENOMIC DNA]</scope>
    <source>
        <strain evidence="5 6">DSM 105784</strain>
    </source>
</reference>
<dbReference type="SMART" id="SM00062">
    <property type="entry name" value="PBPb"/>
    <property type="match status" value="1"/>
</dbReference>
<gene>
    <name evidence="5" type="ORF">HD599_000280</name>
</gene>
<evidence type="ECO:0000313" key="5">
    <source>
        <dbReference type="EMBL" id="MBB5841957.1"/>
    </source>
</evidence>
<name>A0A841AFD7_9MICO</name>
<feature type="domain" description="Solute-binding protein family 3/N-terminal" evidence="4">
    <location>
        <begin position="66"/>
        <end position="294"/>
    </location>
</feature>
<organism evidence="5 6">
    <name type="scientific">Conyzicola lurida</name>
    <dbReference type="NCBI Taxonomy" id="1172621"/>
    <lineage>
        <taxon>Bacteria</taxon>
        <taxon>Bacillati</taxon>
        <taxon>Actinomycetota</taxon>
        <taxon>Actinomycetes</taxon>
        <taxon>Micrococcales</taxon>
        <taxon>Microbacteriaceae</taxon>
        <taxon>Conyzicola</taxon>
    </lineage>
</organism>
<accession>A0A841AFD7</accession>
<dbReference type="EMBL" id="JACHMJ010000001">
    <property type="protein sequence ID" value="MBB5841957.1"/>
    <property type="molecule type" value="Genomic_DNA"/>
</dbReference>
<sequence length="308" mass="32746">MATRIQSRVAVATATAAALFMLAGCAAGADTDTSSSAEPTEGGMPLPEFSQELHDSLPAEIQESGVLRLATITLPPYSQKGEDGVTYEGINFDTVAAMEAALGIEIDLEVAPTSADIYTGFESDKYDAGISPLSDIPATQANYDFAVWIAEYVVFLQQKTADDKIEGLDDTCGHTIATLQGGTAQKVLEAQQAECDTPIDISLFADQDTAILAVKSGRADAAFSSQIPLTYYVSQDDTLEISGANSTDNGFPPFWVGAFAPKEAPIVPVLLDTFNALKDAGTYDFLLEKYGIEENAMDEFGFNLAEDE</sequence>
<dbReference type="PANTHER" id="PTHR35936">
    <property type="entry name" value="MEMBRANE-BOUND LYTIC MUREIN TRANSGLYCOSYLASE F"/>
    <property type="match status" value="1"/>
</dbReference>
<evidence type="ECO:0000259" key="4">
    <source>
        <dbReference type="SMART" id="SM00062"/>
    </source>
</evidence>
<evidence type="ECO:0000256" key="2">
    <source>
        <dbReference type="SAM" id="MobiDB-lite"/>
    </source>
</evidence>
<keyword evidence="6" id="KW-1185">Reference proteome</keyword>
<feature type="chain" id="PRO_5038341906" evidence="3">
    <location>
        <begin position="30"/>
        <end position="308"/>
    </location>
</feature>
<dbReference type="PANTHER" id="PTHR35936:SF17">
    <property type="entry name" value="ARGININE-BINDING EXTRACELLULAR PROTEIN ARTP"/>
    <property type="match status" value="1"/>
</dbReference>
<dbReference type="Proteomes" id="UP000536685">
    <property type="component" value="Unassembled WGS sequence"/>
</dbReference>
<evidence type="ECO:0000313" key="6">
    <source>
        <dbReference type="Proteomes" id="UP000536685"/>
    </source>
</evidence>
<feature type="region of interest" description="Disordered" evidence="2">
    <location>
        <begin position="30"/>
        <end position="50"/>
    </location>
</feature>
<protein>
    <submittedName>
        <fullName evidence="5">Polar amino acid transport system substrate-binding protein</fullName>
    </submittedName>
</protein>
<dbReference type="Pfam" id="PF00497">
    <property type="entry name" value="SBP_bac_3"/>
    <property type="match status" value="1"/>
</dbReference>
<dbReference type="RefSeq" id="WP_184232958.1">
    <property type="nucleotide sequence ID" value="NZ_JACHMJ010000001.1"/>
</dbReference>
<proteinExistence type="predicted"/>
<dbReference type="Gene3D" id="3.40.190.10">
    <property type="entry name" value="Periplasmic binding protein-like II"/>
    <property type="match status" value="2"/>
</dbReference>
<dbReference type="PROSITE" id="PS51257">
    <property type="entry name" value="PROKAR_LIPOPROTEIN"/>
    <property type="match status" value="1"/>
</dbReference>
<evidence type="ECO:0000256" key="1">
    <source>
        <dbReference type="ARBA" id="ARBA00022729"/>
    </source>
</evidence>
<dbReference type="InterPro" id="IPR001638">
    <property type="entry name" value="Solute-binding_3/MltF_N"/>
</dbReference>
<comment type="caution">
    <text evidence="5">The sequence shown here is derived from an EMBL/GenBank/DDBJ whole genome shotgun (WGS) entry which is preliminary data.</text>
</comment>
<keyword evidence="1 3" id="KW-0732">Signal</keyword>
<feature type="signal peptide" evidence="3">
    <location>
        <begin position="1"/>
        <end position="29"/>
    </location>
</feature>